<dbReference type="PROSITE" id="PS51257">
    <property type="entry name" value="PROKAR_LIPOPROTEIN"/>
    <property type="match status" value="1"/>
</dbReference>
<reference evidence="2" key="1">
    <citation type="submission" date="2022-10" db="EMBL/GenBank/DDBJ databases">
        <title>Chryseobacterium babae sp. nov. isolated from the gut of the beetle Oryctes rhinoceros, and Chryseobacterium kimseyorum sp. nov., isolated from a stick insect rearing cage.</title>
        <authorList>
            <person name="Shelomi M."/>
            <person name="Han C.-J."/>
            <person name="Chen W.-M."/>
            <person name="Chen H.-K."/>
            <person name="Liaw S.-J."/>
            <person name="Muhle E."/>
            <person name="Clermont D."/>
        </authorList>
    </citation>
    <scope>NUCLEOTIDE SEQUENCE</scope>
    <source>
        <strain evidence="2">WLa1L2M3</strain>
    </source>
</reference>
<protein>
    <recommendedName>
        <fullName evidence="1">DUF6705 domain-containing protein</fullName>
    </recommendedName>
</protein>
<sequence length="187" mass="21908">MKNIIFISLFIFTFSCKAQQVYSLRPVEIDLPENSYEKDTNNELSQYEGTWKGTWNNKTIFITFEKITNKYDTTVKRYRDYLIGKFIVKDDNGNILFDNTNLSDDEAKIVGINFRKYGNKYSLIYIDPDLCHTTGSARINFTDATKTKLEWKYSQDFNLIDKTCFFHGLSQSQRPEPLPTNIILTKQ</sequence>
<gene>
    <name evidence="2" type="ORF">OH806_16140</name>
</gene>
<evidence type="ECO:0000313" key="3">
    <source>
        <dbReference type="Proteomes" id="UP001163719"/>
    </source>
</evidence>
<proteinExistence type="predicted"/>
<comment type="caution">
    <text evidence="2">The sequence shown here is derived from an EMBL/GenBank/DDBJ whole genome shotgun (WGS) entry which is preliminary data.</text>
</comment>
<dbReference type="Pfam" id="PF20448">
    <property type="entry name" value="DUF6705"/>
    <property type="match status" value="1"/>
</dbReference>
<dbReference type="Proteomes" id="UP001163719">
    <property type="component" value="Unassembled WGS sequence"/>
</dbReference>
<evidence type="ECO:0000259" key="1">
    <source>
        <dbReference type="Pfam" id="PF20448"/>
    </source>
</evidence>
<keyword evidence="3" id="KW-1185">Reference proteome</keyword>
<dbReference type="EMBL" id="JAPDHV010000010">
    <property type="protein sequence ID" value="MCW3162802.1"/>
    <property type="molecule type" value="Genomic_DNA"/>
</dbReference>
<evidence type="ECO:0000313" key="2">
    <source>
        <dbReference type="EMBL" id="MCW3162802.1"/>
    </source>
</evidence>
<name>A0ABT3HSN6_9FLAO</name>
<dbReference type="InterPro" id="IPR046551">
    <property type="entry name" value="DUF6705"/>
</dbReference>
<accession>A0ABT3HSN6</accession>
<feature type="domain" description="DUF6705" evidence="1">
    <location>
        <begin position="1"/>
        <end position="187"/>
    </location>
</feature>
<dbReference type="RefSeq" id="WP_264744717.1">
    <property type="nucleotide sequence ID" value="NZ_JAPDHV010000010.1"/>
</dbReference>
<organism evidence="2 3">
    <name type="scientific">Chryseobacterium oryctis</name>
    <dbReference type="NCBI Taxonomy" id="2952618"/>
    <lineage>
        <taxon>Bacteria</taxon>
        <taxon>Pseudomonadati</taxon>
        <taxon>Bacteroidota</taxon>
        <taxon>Flavobacteriia</taxon>
        <taxon>Flavobacteriales</taxon>
        <taxon>Weeksellaceae</taxon>
        <taxon>Chryseobacterium group</taxon>
        <taxon>Chryseobacterium</taxon>
    </lineage>
</organism>